<evidence type="ECO:0000313" key="1">
    <source>
        <dbReference type="EMBL" id="EKC25199.1"/>
    </source>
</evidence>
<gene>
    <name evidence="1" type="ORF">CGI_10014878</name>
</gene>
<dbReference type="InParanoid" id="K1Q1G6"/>
<reference evidence="1" key="1">
    <citation type="journal article" date="2012" name="Nature">
        <title>The oyster genome reveals stress adaptation and complexity of shell formation.</title>
        <authorList>
            <person name="Zhang G."/>
            <person name="Fang X."/>
            <person name="Guo X."/>
            <person name="Li L."/>
            <person name="Luo R."/>
            <person name="Xu F."/>
            <person name="Yang P."/>
            <person name="Zhang L."/>
            <person name="Wang X."/>
            <person name="Qi H."/>
            <person name="Xiong Z."/>
            <person name="Que H."/>
            <person name="Xie Y."/>
            <person name="Holland P.W."/>
            <person name="Paps J."/>
            <person name="Zhu Y."/>
            <person name="Wu F."/>
            <person name="Chen Y."/>
            <person name="Wang J."/>
            <person name="Peng C."/>
            <person name="Meng J."/>
            <person name="Yang L."/>
            <person name="Liu J."/>
            <person name="Wen B."/>
            <person name="Zhang N."/>
            <person name="Huang Z."/>
            <person name="Zhu Q."/>
            <person name="Feng Y."/>
            <person name="Mount A."/>
            <person name="Hedgecock D."/>
            <person name="Xu Z."/>
            <person name="Liu Y."/>
            <person name="Domazet-Loso T."/>
            <person name="Du Y."/>
            <person name="Sun X."/>
            <person name="Zhang S."/>
            <person name="Liu B."/>
            <person name="Cheng P."/>
            <person name="Jiang X."/>
            <person name="Li J."/>
            <person name="Fan D."/>
            <person name="Wang W."/>
            <person name="Fu W."/>
            <person name="Wang T."/>
            <person name="Wang B."/>
            <person name="Zhang J."/>
            <person name="Peng Z."/>
            <person name="Li Y."/>
            <person name="Li N."/>
            <person name="Wang J."/>
            <person name="Chen M."/>
            <person name="He Y."/>
            <person name="Tan F."/>
            <person name="Song X."/>
            <person name="Zheng Q."/>
            <person name="Huang R."/>
            <person name="Yang H."/>
            <person name="Du X."/>
            <person name="Chen L."/>
            <person name="Yang M."/>
            <person name="Gaffney P.M."/>
            <person name="Wang S."/>
            <person name="Luo L."/>
            <person name="She Z."/>
            <person name="Ming Y."/>
            <person name="Huang W."/>
            <person name="Zhang S."/>
            <person name="Huang B."/>
            <person name="Zhang Y."/>
            <person name="Qu T."/>
            <person name="Ni P."/>
            <person name="Miao G."/>
            <person name="Wang J."/>
            <person name="Wang Q."/>
            <person name="Steinberg C.E."/>
            <person name="Wang H."/>
            <person name="Li N."/>
            <person name="Qian L."/>
            <person name="Zhang G."/>
            <person name="Li Y."/>
            <person name="Yang H."/>
            <person name="Liu X."/>
            <person name="Wang J."/>
            <person name="Yin Y."/>
            <person name="Wang J."/>
        </authorList>
    </citation>
    <scope>NUCLEOTIDE SEQUENCE [LARGE SCALE GENOMIC DNA]</scope>
    <source>
        <strain evidence="1">05x7-T-G4-1.051#20</strain>
    </source>
</reference>
<proteinExistence type="predicted"/>
<accession>K1Q1G6</accession>
<name>K1Q1G6_MAGGI</name>
<dbReference type="EMBL" id="JH816701">
    <property type="protein sequence ID" value="EKC25199.1"/>
    <property type="molecule type" value="Genomic_DNA"/>
</dbReference>
<protein>
    <submittedName>
        <fullName evidence="1">Uncharacterized protein</fullName>
    </submittedName>
</protein>
<dbReference type="HOGENOM" id="CLU_2456952_0_0_1"/>
<sequence length="89" mass="10139">MNDQAFFHHWDVMRQPLQPPAFGMGSSLLDFSIINEPVFPADQQEKINAFSEVTIVTFMKYRSFILSTQGCSYLNQSILFGHLAISSHI</sequence>
<organism evidence="1">
    <name type="scientific">Magallana gigas</name>
    <name type="common">Pacific oyster</name>
    <name type="synonym">Crassostrea gigas</name>
    <dbReference type="NCBI Taxonomy" id="29159"/>
    <lineage>
        <taxon>Eukaryota</taxon>
        <taxon>Metazoa</taxon>
        <taxon>Spiralia</taxon>
        <taxon>Lophotrochozoa</taxon>
        <taxon>Mollusca</taxon>
        <taxon>Bivalvia</taxon>
        <taxon>Autobranchia</taxon>
        <taxon>Pteriomorphia</taxon>
        <taxon>Ostreida</taxon>
        <taxon>Ostreoidea</taxon>
        <taxon>Ostreidae</taxon>
        <taxon>Magallana</taxon>
    </lineage>
</organism>
<dbReference type="AlphaFoldDB" id="K1Q1G6"/>